<evidence type="ECO:0000313" key="1">
    <source>
        <dbReference type="EMBL" id="KIM84406.1"/>
    </source>
</evidence>
<reference evidence="1 2" key="1">
    <citation type="submission" date="2014-04" db="EMBL/GenBank/DDBJ databases">
        <authorList>
            <consortium name="DOE Joint Genome Institute"/>
            <person name="Kuo A."/>
            <person name="Tarkka M."/>
            <person name="Buscot F."/>
            <person name="Kohler A."/>
            <person name="Nagy L.G."/>
            <person name="Floudas D."/>
            <person name="Copeland A."/>
            <person name="Barry K.W."/>
            <person name="Cichocki N."/>
            <person name="Veneault-Fourrey C."/>
            <person name="LaButti K."/>
            <person name="Lindquist E.A."/>
            <person name="Lipzen A."/>
            <person name="Lundell T."/>
            <person name="Morin E."/>
            <person name="Murat C."/>
            <person name="Sun H."/>
            <person name="Tunlid A."/>
            <person name="Henrissat B."/>
            <person name="Grigoriev I.V."/>
            <person name="Hibbett D.S."/>
            <person name="Martin F."/>
            <person name="Nordberg H.P."/>
            <person name="Cantor M.N."/>
            <person name="Hua S.X."/>
        </authorList>
    </citation>
    <scope>NUCLEOTIDE SEQUENCE [LARGE SCALE GENOMIC DNA]</scope>
    <source>
        <strain evidence="1 2">F 1598</strain>
    </source>
</reference>
<organism evidence="1 2">
    <name type="scientific">Piloderma croceum (strain F 1598)</name>
    <dbReference type="NCBI Taxonomy" id="765440"/>
    <lineage>
        <taxon>Eukaryota</taxon>
        <taxon>Fungi</taxon>
        <taxon>Dikarya</taxon>
        <taxon>Basidiomycota</taxon>
        <taxon>Agaricomycotina</taxon>
        <taxon>Agaricomycetes</taxon>
        <taxon>Agaricomycetidae</taxon>
        <taxon>Atheliales</taxon>
        <taxon>Atheliaceae</taxon>
        <taxon>Piloderma</taxon>
    </lineage>
</organism>
<dbReference type="Proteomes" id="UP000054166">
    <property type="component" value="Unassembled WGS sequence"/>
</dbReference>
<dbReference type="AlphaFoldDB" id="A0A0C3G119"/>
<sequence length="98" mass="10637">MLLAVLLKAGTTIYFSMSSMQNFLPIHDDSIATTGDSSESTKFVVLKKRKTGGTLDHYIDHLLTPQQKADANVTFVDMTAGATDWDISSLLWAKGVSA</sequence>
<keyword evidence="2" id="KW-1185">Reference proteome</keyword>
<evidence type="ECO:0000313" key="2">
    <source>
        <dbReference type="Proteomes" id="UP000054166"/>
    </source>
</evidence>
<proteinExistence type="predicted"/>
<dbReference type="EMBL" id="KN832988">
    <property type="protein sequence ID" value="KIM84406.1"/>
    <property type="molecule type" value="Genomic_DNA"/>
</dbReference>
<reference evidence="2" key="2">
    <citation type="submission" date="2015-01" db="EMBL/GenBank/DDBJ databases">
        <title>Evolutionary Origins and Diversification of the Mycorrhizal Mutualists.</title>
        <authorList>
            <consortium name="DOE Joint Genome Institute"/>
            <consortium name="Mycorrhizal Genomics Consortium"/>
            <person name="Kohler A."/>
            <person name="Kuo A."/>
            <person name="Nagy L.G."/>
            <person name="Floudas D."/>
            <person name="Copeland A."/>
            <person name="Barry K.W."/>
            <person name="Cichocki N."/>
            <person name="Veneault-Fourrey C."/>
            <person name="LaButti K."/>
            <person name="Lindquist E.A."/>
            <person name="Lipzen A."/>
            <person name="Lundell T."/>
            <person name="Morin E."/>
            <person name="Murat C."/>
            <person name="Riley R."/>
            <person name="Ohm R."/>
            <person name="Sun H."/>
            <person name="Tunlid A."/>
            <person name="Henrissat B."/>
            <person name="Grigoriev I.V."/>
            <person name="Hibbett D.S."/>
            <person name="Martin F."/>
        </authorList>
    </citation>
    <scope>NUCLEOTIDE SEQUENCE [LARGE SCALE GENOMIC DNA]</scope>
    <source>
        <strain evidence="2">F 1598</strain>
    </source>
</reference>
<dbReference type="HOGENOM" id="CLU_2334401_0_0_1"/>
<accession>A0A0C3G119</accession>
<dbReference type="InParanoid" id="A0A0C3G119"/>
<protein>
    <submittedName>
        <fullName evidence="1">Uncharacterized protein</fullName>
    </submittedName>
</protein>
<name>A0A0C3G119_PILCF</name>
<gene>
    <name evidence="1" type="ORF">PILCRDRAFT_6636</name>
</gene>